<dbReference type="AlphaFoldDB" id="A0AAD1WAP7"/>
<reference evidence="2" key="1">
    <citation type="submission" date="2022-03" db="EMBL/GenBank/DDBJ databases">
        <authorList>
            <person name="Alioto T."/>
            <person name="Alioto T."/>
            <person name="Gomez Garrido J."/>
        </authorList>
    </citation>
    <scope>NUCLEOTIDE SEQUENCE</scope>
</reference>
<evidence type="ECO:0000313" key="3">
    <source>
        <dbReference type="Proteomes" id="UP001295444"/>
    </source>
</evidence>
<keyword evidence="3" id="KW-1185">Reference proteome</keyword>
<name>A0AAD1WAP7_PELCU</name>
<sequence length="69" mass="7611">MEGAEVTSAHGTCHTKQIAAAGQRCSEAAQISDVAHQATVAQRRRKRPKVKRRVGDPLRRSMTTLHHKP</sequence>
<organism evidence="2 3">
    <name type="scientific">Pelobates cultripes</name>
    <name type="common">Western spadefoot toad</name>
    <dbReference type="NCBI Taxonomy" id="61616"/>
    <lineage>
        <taxon>Eukaryota</taxon>
        <taxon>Metazoa</taxon>
        <taxon>Chordata</taxon>
        <taxon>Craniata</taxon>
        <taxon>Vertebrata</taxon>
        <taxon>Euteleostomi</taxon>
        <taxon>Amphibia</taxon>
        <taxon>Batrachia</taxon>
        <taxon>Anura</taxon>
        <taxon>Pelobatoidea</taxon>
        <taxon>Pelobatidae</taxon>
        <taxon>Pelobates</taxon>
    </lineage>
</organism>
<dbReference type="EMBL" id="OW240917">
    <property type="protein sequence ID" value="CAH2300461.1"/>
    <property type="molecule type" value="Genomic_DNA"/>
</dbReference>
<protein>
    <submittedName>
        <fullName evidence="2">Uncharacterized protein</fullName>
    </submittedName>
</protein>
<accession>A0AAD1WAP7</accession>
<evidence type="ECO:0000256" key="1">
    <source>
        <dbReference type="SAM" id="MobiDB-lite"/>
    </source>
</evidence>
<gene>
    <name evidence="2" type="ORF">PECUL_23A009333</name>
</gene>
<feature type="region of interest" description="Disordered" evidence="1">
    <location>
        <begin position="33"/>
        <end position="69"/>
    </location>
</feature>
<feature type="non-terminal residue" evidence="2">
    <location>
        <position position="69"/>
    </location>
</feature>
<feature type="compositionally biased region" description="Basic residues" evidence="1">
    <location>
        <begin position="42"/>
        <end position="52"/>
    </location>
</feature>
<evidence type="ECO:0000313" key="2">
    <source>
        <dbReference type="EMBL" id="CAH2300461.1"/>
    </source>
</evidence>
<dbReference type="Proteomes" id="UP001295444">
    <property type="component" value="Chromosome 06"/>
</dbReference>
<proteinExistence type="predicted"/>